<gene>
    <name evidence="2" type="ORF">C7410_115114</name>
</gene>
<keyword evidence="1" id="KW-0472">Membrane</keyword>
<comment type="caution">
    <text evidence="2">The sequence shown here is derived from an EMBL/GenBank/DDBJ whole genome shotgun (WGS) entry which is preliminary data.</text>
</comment>
<proteinExistence type="predicted"/>
<dbReference type="Proteomes" id="UP000247772">
    <property type="component" value="Unassembled WGS sequence"/>
</dbReference>
<evidence type="ECO:0000313" key="3">
    <source>
        <dbReference type="Proteomes" id="UP000247772"/>
    </source>
</evidence>
<organism evidence="2 3">
    <name type="scientific">Paraburkholderia silvatlantica</name>
    <dbReference type="NCBI Taxonomy" id="321895"/>
    <lineage>
        <taxon>Bacteria</taxon>
        <taxon>Pseudomonadati</taxon>
        <taxon>Pseudomonadota</taxon>
        <taxon>Betaproteobacteria</taxon>
        <taxon>Burkholderiales</taxon>
        <taxon>Burkholderiaceae</taxon>
        <taxon>Paraburkholderia</taxon>
    </lineage>
</organism>
<evidence type="ECO:0000313" key="2">
    <source>
        <dbReference type="EMBL" id="PYE21271.1"/>
    </source>
</evidence>
<evidence type="ECO:0000256" key="1">
    <source>
        <dbReference type="SAM" id="Phobius"/>
    </source>
</evidence>
<sequence>MFRLNQRRSGSLGINNVGQVKKRAVDHRRVVMFMMMAVIVVMSAVPPMRT</sequence>
<keyword evidence="1" id="KW-1133">Transmembrane helix</keyword>
<protein>
    <submittedName>
        <fullName evidence="2">Uncharacterized protein</fullName>
    </submittedName>
</protein>
<dbReference type="EMBL" id="QJSQ01000015">
    <property type="protein sequence ID" value="PYE21271.1"/>
    <property type="molecule type" value="Genomic_DNA"/>
</dbReference>
<name>A0A2V4TBR8_9BURK</name>
<dbReference type="RefSeq" id="WP_181439943.1">
    <property type="nucleotide sequence ID" value="NZ_QJSQ01000015.1"/>
</dbReference>
<dbReference type="AlphaFoldDB" id="A0A2V4TBR8"/>
<accession>A0A2V4TBR8</accession>
<keyword evidence="1" id="KW-0812">Transmembrane</keyword>
<reference evidence="2 3" key="1">
    <citation type="submission" date="2018-06" db="EMBL/GenBank/DDBJ databases">
        <title>Genomic Encyclopedia of Type Strains, Phase IV (KMG-V): Genome sequencing to study the core and pangenomes of soil and plant-associated prokaryotes.</title>
        <authorList>
            <person name="Whitman W."/>
        </authorList>
    </citation>
    <scope>NUCLEOTIDE SEQUENCE [LARGE SCALE GENOMIC DNA]</scope>
    <source>
        <strain evidence="2 3">SRCL-318</strain>
    </source>
</reference>
<feature type="transmembrane region" description="Helical" evidence="1">
    <location>
        <begin position="30"/>
        <end position="48"/>
    </location>
</feature>